<dbReference type="InterPro" id="IPR011051">
    <property type="entry name" value="RmlC_Cupin_sf"/>
</dbReference>
<dbReference type="RefSeq" id="WP_377323617.1">
    <property type="nucleotide sequence ID" value="NZ_JBHSNG010000001.1"/>
</dbReference>
<dbReference type="PIRSF" id="PIRSF006232">
    <property type="entry name" value="Pirin"/>
    <property type="match status" value="1"/>
</dbReference>
<feature type="domain" description="Pirin N-terminal" evidence="3">
    <location>
        <begin position="21"/>
        <end position="125"/>
    </location>
</feature>
<evidence type="ECO:0000256" key="1">
    <source>
        <dbReference type="ARBA" id="ARBA00008416"/>
    </source>
</evidence>
<evidence type="ECO:0000259" key="4">
    <source>
        <dbReference type="Pfam" id="PF05726"/>
    </source>
</evidence>
<feature type="domain" description="Pirin C-terminal" evidence="4">
    <location>
        <begin position="179"/>
        <end position="277"/>
    </location>
</feature>
<comment type="caution">
    <text evidence="5">The sequence shown here is derived from an EMBL/GenBank/DDBJ whole genome shotgun (WGS) entry which is preliminary data.</text>
</comment>
<name>A0ABW0STG1_9GAMM</name>
<dbReference type="CDD" id="cd02909">
    <property type="entry name" value="cupin_pirin_N"/>
    <property type="match status" value="1"/>
</dbReference>
<protein>
    <submittedName>
        <fullName evidence="5">Pirin family protein</fullName>
    </submittedName>
</protein>
<evidence type="ECO:0000259" key="3">
    <source>
        <dbReference type="Pfam" id="PF02678"/>
    </source>
</evidence>
<dbReference type="Pfam" id="PF05726">
    <property type="entry name" value="Pirin_C"/>
    <property type="match status" value="1"/>
</dbReference>
<dbReference type="InterPro" id="IPR003829">
    <property type="entry name" value="Pirin_N_dom"/>
</dbReference>
<evidence type="ECO:0000256" key="2">
    <source>
        <dbReference type="RuleBase" id="RU003457"/>
    </source>
</evidence>
<gene>
    <name evidence="5" type="ORF">ACFPPB_01345</name>
</gene>
<keyword evidence="6" id="KW-1185">Reference proteome</keyword>
<dbReference type="InterPro" id="IPR012093">
    <property type="entry name" value="Pirin"/>
</dbReference>
<dbReference type="InterPro" id="IPR014710">
    <property type="entry name" value="RmlC-like_jellyroll"/>
</dbReference>
<evidence type="ECO:0000313" key="5">
    <source>
        <dbReference type="EMBL" id="MFC5579764.1"/>
    </source>
</evidence>
<accession>A0ABW0STG1</accession>
<dbReference type="PANTHER" id="PTHR13903:SF8">
    <property type="entry name" value="PIRIN"/>
    <property type="match status" value="1"/>
</dbReference>
<dbReference type="InterPro" id="IPR008778">
    <property type="entry name" value="Pirin_C_dom"/>
</dbReference>
<dbReference type="EMBL" id="JBHSNG010000001">
    <property type="protein sequence ID" value="MFC5579764.1"/>
    <property type="molecule type" value="Genomic_DNA"/>
</dbReference>
<evidence type="ECO:0000313" key="6">
    <source>
        <dbReference type="Proteomes" id="UP001596111"/>
    </source>
</evidence>
<comment type="similarity">
    <text evidence="1 2">Belongs to the pirin family.</text>
</comment>
<dbReference type="Proteomes" id="UP001596111">
    <property type="component" value="Unassembled WGS sequence"/>
</dbReference>
<dbReference type="Gene3D" id="2.60.120.10">
    <property type="entry name" value="Jelly Rolls"/>
    <property type="match status" value="2"/>
</dbReference>
<reference evidence="6" key="1">
    <citation type="journal article" date="2019" name="Int. J. Syst. Evol. Microbiol.">
        <title>The Global Catalogue of Microorganisms (GCM) 10K type strain sequencing project: providing services to taxonomists for standard genome sequencing and annotation.</title>
        <authorList>
            <consortium name="The Broad Institute Genomics Platform"/>
            <consortium name="The Broad Institute Genome Sequencing Center for Infectious Disease"/>
            <person name="Wu L."/>
            <person name="Ma J."/>
        </authorList>
    </citation>
    <scope>NUCLEOTIDE SEQUENCE [LARGE SCALE GENOMIC DNA]</scope>
    <source>
        <strain evidence="6">CGMCC 1.13587</strain>
    </source>
</reference>
<dbReference type="Pfam" id="PF02678">
    <property type="entry name" value="Pirin"/>
    <property type="match status" value="1"/>
</dbReference>
<dbReference type="PANTHER" id="PTHR13903">
    <property type="entry name" value="PIRIN-RELATED"/>
    <property type="match status" value="1"/>
</dbReference>
<proteinExistence type="inferred from homology"/>
<dbReference type="SUPFAM" id="SSF51182">
    <property type="entry name" value="RmlC-like cupins"/>
    <property type="match status" value="1"/>
</dbReference>
<organism evidence="5 6">
    <name type="scientific">Rhodanobacter terrae</name>
    <dbReference type="NCBI Taxonomy" id="418647"/>
    <lineage>
        <taxon>Bacteria</taxon>
        <taxon>Pseudomonadati</taxon>
        <taxon>Pseudomonadota</taxon>
        <taxon>Gammaproteobacteria</taxon>
        <taxon>Lysobacterales</taxon>
        <taxon>Rhodanobacteraceae</taxon>
        <taxon>Rhodanobacter</taxon>
    </lineage>
</organism>
<sequence length="292" mass="32170">MEATPKLIADARVHDLGDGFMVRRMLPVLQVRHVGPFVFFDHIGPARFSAGKGMDVRPHPHIGLATVTWLFDGAIRHRDSLGSMADIYPGEVNWMTAGRGIVHSERTPPEERQSGQKLHGIQVWVALPQTDAEVEPEFHHHDRAALPQIRQPGIEAVLIAGSAYGEHSPVKVFAPMFFLEARLAAGAELSLPQEHAERGVHVVEGAVSWGALDVGATQMAVQAGPSAPPLRAREASRVMLFGGAPLDGERHLWWNFVASTRERIEQAKADWAAQRFGKVRGDEEEFIPLPER</sequence>